<feature type="signal peptide" evidence="1">
    <location>
        <begin position="1"/>
        <end position="30"/>
    </location>
</feature>
<keyword evidence="4" id="KW-1185">Reference proteome</keyword>
<accession>A0A7W2ESQ5</accession>
<feature type="domain" description="Solute-binding protein family 3/N-terminal" evidence="2">
    <location>
        <begin position="42"/>
        <end position="145"/>
    </location>
</feature>
<dbReference type="Proteomes" id="UP000534388">
    <property type="component" value="Unassembled WGS sequence"/>
</dbReference>
<feature type="chain" id="PRO_5030558025" evidence="1">
    <location>
        <begin position="31"/>
        <end position="252"/>
    </location>
</feature>
<reference evidence="3 4" key="1">
    <citation type="submission" date="2020-07" db="EMBL/GenBank/DDBJ databases">
        <title>Novel species isolated from subtropical streams in China.</title>
        <authorList>
            <person name="Lu H."/>
        </authorList>
    </citation>
    <scope>NUCLEOTIDE SEQUENCE [LARGE SCALE GENOMIC DNA]</scope>
    <source>
        <strain evidence="3 4">LX20W</strain>
    </source>
</reference>
<keyword evidence="1" id="KW-0732">Signal</keyword>
<evidence type="ECO:0000256" key="1">
    <source>
        <dbReference type="SAM" id="SignalP"/>
    </source>
</evidence>
<dbReference type="AlphaFoldDB" id="A0A7W2ESQ5"/>
<comment type="caution">
    <text evidence="3">The sequence shown here is derived from an EMBL/GenBank/DDBJ whole genome shotgun (WGS) entry which is preliminary data.</text>
</comment>
<evidence type="ECO:0000313" key="3">
    <source>
        <dbReference type="EMBL" id="MBA5637942.1"/>
    </source>
</evidence>
<gene>
    <name evidence="3" type="ORF">H3H37_12845</name>
</gene>
<sequence length="252" mass="27613">MNGATTLPAPRRAIPGLLCVLCLVPAFALAQADAPLVVTYSIRPPYTVTGPDGALGGLTGAPASEAFRVAGIAADWRVMPPNRQLAMVKQVAPPSCAVGWFITPERERYAKFTRPIYRDSAWVALANADFAAHGDTTLQAALRRKQTRILVKDNFSYGQTIDQMLADYHPTTAVSTAPMIKMSHSVSSGMVDLMLVPEEEARYIMEHAGGQRDNLRLLRFSDIRGGNERRIMCSRSVPDEVIERLNQAISFR</sequence>
<dbReference type="Gene3D" id="3.40.190.10">
    <property type="entry name" value="Periplasmic binding protein-like II"/>
    <property type="match status" value="2"/>
</dbReference>
<evidence type="ECO:0000259" key="2">
    <source>
        <dbReference type="Pfam" id="PF00497"/>
    </source>
</evidence>
<organism evidence="3 4">
    <name type="scientific">Rugamonas brunnea</name>
    <dbReference type="NCBI Taxonomy" id="2758569"/>
    <lineage>
        <taxon>Bacteria</taxon>
        <taxon>Pseudomonadati</taxon>
        <taxon>Pseudomonadota</taxon>
        <taxon>Betaproteobacteria</taxon>
        <taxon>Burkholderiales</taxon>
        <taxon>Oxalobacteraceae</taxon>
        <taxon>Telluria group</taxon>
        <taxon>Rugamonas</taxon>
    </lineage>
</organism>
<dbReference type="SUPFAM" id="SSF53850">
    <property type="entry name" value="Periplasmic binding protein-like II"/>
    <property type="match status" value="1"/>
</dbReference>
<protein>
    <submittedName>
        <fullName evidence="3">Transporter substrate-binding domain-containing protein</fullName>
    </submittedName>
</protein>
<dbReference type="Pfam" id="PF00497">
    <property type="entry name" value="SBP_bac_3"/>
    <property type="match status" value="1"/>
</dbReference>
<proteinExistence type="predicted"/>
<dbReference type="RefSeq" id="WP_182163004.1">
    <property type="nucleotide sequence ID" value="NZ_JACEZT010000007.1"/>
</dbReference>
<dbReference type="EMBL" id="JACEZT010000007">
    <property type="protein sequence ID" value="MBA5637942.1"/>
    <property type="molecule type" value="Genomic_DNA"/>
</dbReference>
<name>A0A7W2ESQ5_9BURK</name>
<evidence type="ECO:0000313" key="4">
    <source>
        <dbReference type="Proteomes" id="UP000534388"/>
    </source>
</evidence>
<dbReference type="InterPro" id="IPR001638">
    <property type="entry name" value="Solute-binding_3/MltF_N"/>
</dbReference>